<dbReference type="Proteomes" id="UP000887561">
    <property type="component" value="Unplaced"/>
</dbReference>
<dbReference type="WBParaSite" id="scaffold10279_cov382.g14667">
    <property type="protein sequence ID" value="scaffold10279_cov382.g14667"/>
    <property type="gene ID" value="scaffold10279_cov382.g14667"/>
</dbReference>
<evidence type="ECO:0000256" key="2">
    <source>
        <dbReference type="SAM" id="SignalP"/>
    </source>
</evidence>
<evidence type="ECO:0000256" key="1">
    <source>
        <dbReference type="SAM" id="MobiDB-lite"/>
    </source>
</evidence>
<keyword evidence="3" id="KW-1185">Reference proteome</keyword>
<sequence length="506" mass="56486">MFIFLVVFYLFLLVFIFKAAVQSINLYNTQQQNILATRFSGPTQTGQPQQTTFYSNPPPQQRTQFTRGGGLTQSFGQQQFGGSYRGGHKTFGGPRFPGQQRSFDSDRGGGDKRRRSRSPANEQRKRLNIVSNNENDTSTTKTTAASGEYGKGRFCVQLSNVPYKAAFNDINEYLSLAKAGCIKVTRVYIPDKNYTDRWIVEAELIPNRRADEQYAVAEPDERDRGHSGRSRRRSISPSTRKRSSSRERFPRERTRDFNRDEHRNRDGGDFGSNQPYQQRRNSTFVRRGARTYDNNNNNGGGSNNNSHQPVPLFGAFAFPSTQANQAVYNPKTGSTVQLGAKDLKPLPLRSFGGPPSQFFPTPTSSSPNFRFPSIQIYQNGPPPQINNNRNGGNIQIQQQQQPTSPPTQIQISPHFRPQFGQNLFSGLAPNFTINNTRMPGQNLMSFSGGGINNLRQSQQQSPPKSSSPTHSYSMDTCGSALIIQEDNCSVDGKGNESSGEVKILFS</sequence>
<feature type="compositionally biased region" description="Low complexity" evidence="1">
    <location>
        <begin position="456"/>
        <end position="468"/>
    </location>
</feature>
<feature type="compositionally biased region" description="Basic and acidic residues" evidence="1">
    <location>
        <begin position="244"/>
        <end position="268"/>
    </location>
</feature>
<feature type="region of interest" description="Disordered" evidence="1">
    <location>
        <begin position="439"/>
        <end position="473"/>
    </location>
</feature>
<feature type="region of interest" description="Disordered" evidence="1">
    <location>
        <begin position="213"/>
        <end position="313"/>
    </location>
</feature>
<evidence type="ECO:0000313" key="3">
    <source>
        <dbReference type="Proteomes" id="UP000887561"/>
    </source>
</evidence>
<reference evidence="4" key="1">
    <citation type="submission" date="2022-11" db="UniProtKB">
        <authorList>
            <consortium name="WormBaseParasite"/>
        </authorList>
    </citation>
    <scope>IDENTIFICATION</scope>
</reference>
<feature type="compositionally biased region" description="Basic residues" evidence="1">
    <location>
        <begin position="227"/>
        <end position="243"/>
    </location>
</feature>
<feature type="chain" id="PRO_5037846557" evidence="2">
    <location>
        <begin position="24"/>
        <end position="506"/>
    </location>
</feature>
<feature type="compositionally biased region" description="Polar residues" evidence="1">
    <location>
        <begin position="129"/>
        <end position="145"/>
    </location>
</feature>
<feature type="compositionally biased region" description="Polar residues" evidence="1">
    <location>
        <begin position="271"/>
        <end position="284"/>
    </location>
</feature>
<dbReference type="AlphaFoldDB" id="A0A915LCQ2"/>
<feature type="signal peptide" evidence="2">
    <location>
        <begin position="1"/>
        <end position="23"/>
    </location>
</feature>
<feature type="region of interest" description="Disordered" evidence="1">
    <location>
        <begin position="347"/>
        <end position="408"/>
    </location>
</feature>
<keyword evidence="2" id="KW-0732">Signal</keyword>
<protein>
    <submittedName>
        <fullName evidence="4">Uncharacterized protein</fullName>
    </submittedName>
</protein>
<proteinExistence type="predicted"/>
<feature type="compositionally biased region" description="Low complexity" evidence="1">
    <location>
        <begin position="41"/>
        <end position="52"/>
    </location>
</feature>
<feature type="compositionally biased region" description="Low complexity" evidence="1">
    <location>
        <begin position="349"/>
        <end position="408"/>
    </location>
</feature>
<evidence type="ECO:0000313" key="4">
    <source>
        <dbReference type="WBParaSite" id="scaffold10279_cov382.g14667"/>
    </source>
</evidence>
<feature type="region of interest" description="Disordered" evidence="1">
    <location>
        <begin position="39"/>
        <end position="146"/>
    </location>
</feature>
<accession>A0A915LCQ2</accession>
<name>A0A915LCQ2_MELJA</name>
<feature type="compositionally biased region" description="Low complexity" evidence="1">
    <location>
        <begin position="72"/>
        <end position="82"/>
    </location>
</feature>
<organism evidence="3 4">
    <name type="scientific">Meloidogyne javanica</name>
    <name type="common">Root-knot nematode worm</name>
    <dbReference type="NCBI Taxonomy" id="6303"/>
    <lineage>
        <taxon>Eukaryota</taxon>
        <taxon>Metazoa</taxon>
        <taxon>Ecdysozoa</taxon>
        <taxon>Nematoda</taxon>
        <taxon>Chromadorea</taxon>
        <taxon>Rhabditida</taxon>
        <taxon>Tylenchina</taxon>
        <taxon>Tylenchomorpha</taxon>
        <taxon>Tylenchoidea</taxon>
        <taxon>Meloidogynidae</taxon>
        <taxon>Meloidogyninae</taxon>
        <taxon>Meloidogyne</taxon>
        <taxon>Meloidogyne incognita group</taxon>
    </lineage>
</organism>